<evidence type="ECO:0000256" key="3">
    <source>
        <dbReference type="ARBA" id="ARBA00022525"/>
    </source>
</evidence>
<dbReference type="Pfam" id="PF20147">
    <property type="entry name" value="Crinkler"/>
    <property type="match status" value="1"/>
</dbReference>
<dbReference type="Proteomes" id="UP000823405">
    <property type="component" value="Unassembled WGS sequence"/>
</dbReference>
<protein>
    <recommendedName>
        <fullName evidence="4">Crinkler effector protein N-terminal domain-containing protein</fullName>
    </recommendedName>
</protein>
<comment type="caution">
    <text evidence="5">The sequence shown here is derived from an EMBL/GenBank/DDBJ whole genome shotgun (WGS) entry which is preliminary data.</text>
</comment>
<dbReference type="EMBL" id="JAAAIN010000266">
    <property type="protein sequence ID" value="KAG0317058.1"/>
    <property type="molecule type" value="Genomic_DNA"/>
</dbReference>
<keyword evidence="3" id="KW-0964">Secreted</keyword>
<dbReference type="GO" id="GO:0005576">
    <property type="term" value="C:extracellular region"/>
    <property type="evidence" value="ECO:0007669"/>
    <property type="project" value="UniProtKB-SubCell"/>
</dbReference>
<dbReference type="InterPro" id="IPR045379">
    <property type="entry name" value="Crinkler_N"/>
</dbReference>
<organism evidence="5 6">
    <name type="scientific">Linnemannia gamsii</name>
    <dbReference type="NCBI Taxonomy" id="64522"/>
    <lineage>
        <taxon>Eukaryota</taxon>
        <taxon>Fungi</taxon>
        <taxon>Fungi incertae sedis</taxon>
        <taxon>Mucoromycota</taxon>
        <taxon>Mortierellomycotina</taxon>
        <taxon>Mortierellomycetes</taxon>
        <taxon>Mortierellales</taxon>
        <taxon>Mortierellaceae</taxon>
        <taxon>Linnemannia</taxon>
    </lineage>
</organism>
<evidence type="ECO:0000313" key="6">
    <source>
        <dbReference type="Proteomes" id="UP000823405"/>
    </source>
</evidence>
<gene>
    <name evidence="5" type="ORF">BGZ97_005970</name>
</gene>
<evidence type="ECO:0000256" key="2">
    <source>
        <dbReference type="ARBA" id="ARBA00004613"/>
    </source>
</evidence>
<name>A0A9P6REM2_9FUNG</name>
<feature type="domain" description="Crinkler effector protein N-terminal" evidence="4">
    <location>
        <begin position="14"/>
        <end position="113"/>
    </location>
</feature>
<reference evidence="5" key="1">
    <citation type="journal article" date="2020" name="Fungal Divers.">
        <title>Resolving the Mortierellaceae phylogeny through synthesis of multi-gene phylogenetics and phylogenomics.</title>
        <authorList>
            <person name="Vandepol N."/>
            <person name="Liber J."/>
            <person name="Desiro A."/>
            <person name="Na H."/>
            <person name="Kennedy M."/>
            <person name="Barry K."/>
            <person name="Grigoriev I.V."/>
            <person name="Miller A.N."/>
            <person name="O'Donnell K."/>
            <person name="Stajich J.E."/>
            <person name="Bonito G."/>
        </authorList>
    </citation>
    <scope>NUCLEOTIDE SEQUENCE</scope>
    <source>
        <strain evidence="5">NVP60</strain>
    </source>
</reference>
<accession>A0A9P6REM2</accession>
<feature type="non-terminal residue" evidence="5">
    <location>
        <position position="140"/>
    </location>
</feature>
<sequence length="140" mass="15562">QNVAVPHDHKHPPLFCLGDGEATTNTFSVKIPPIDTVNDLRKRIKAEIPDTFNGVDAKDLTLWRVSHPFTIANKHQPVLMSAFDFKTELYHTDDISEVFAEARPKKTIYIIVQRPPLQGCGKARAVLSSCLSTGAVISKR</sequence>
<dbReference type="GO" id="GO:0043657">
    <property type="term" value="C:host cell"/>
    <property type="evidence" value="ECO:0007669"/>
    <property type="project" value="UniProtKB-SubCell"/>
</dbReference>
<comment type="subcellular location">
    <subcellularLocation>
        <location evidence="1">Host cell</location>
    </subcellularLocation>
    <subcellularLocation>
        <location evidence="2">Secreted</location>
    </subcellularLocation>
</comment>
<evidence type="ECO:0000313" key="5">
    <source>
        <dbReference type="EMBL" id="KAG0317058.1"/>
    </source>
</evidence>
<dbReference type="AlphaFoldDB" id="A0A9P6REM2"/>
<evidence type="ECO:0000256" key="1">
    <source>
        <dbReference type="ARBA" id="ARBA00004340"/>
    </source>
</evidence>
<evidence type="ECO:0000259" key="4">
    <source>
        <dbReference type="Pfam" id="PF20147"/>
    </source>
</evidence>
<proteinExistence type="predicted"/>
<keyword evidence="6" id="KW-1185">Reference proteome</keyword>
<dbReference type="OrthoDB" id="2304312at2759"/>